<dbReference type="PANTHER" id="PTHR43544">
    <property type="entry name" value="SHORT-CHAIN DEHYDROGENASE/REDUCTASE"/>
    <property type="match status" value="1"/>
</dbReference>
<comment type="similarity">
    <text evidence="1 2">Belongs to the short-chain dehydrogenases/reductases (SDR) family.</text>
</comment>
<dbReference type="SUPFAM" id="SSF51735">
    <property type="entry name" value="NAD(P)-binding Rossmann-fold domains"/>
    <property type="match status" value="1"/>
</dbReference>
<name>A0A168Q5P3_MUCCL</name>
<dbReference type="InterPro" id="IPR002347">
    <property type="entry name" value="SDR_fam"/>
</dbReference>
<proteinExistence type="inferred from homology"/>
<dbReference type="Gene3D" id="3.40.50.720">
    <property type="entry name" value="NAD(P)-binding Rossmann-like Domain"/>
    <property type="match status" value="1"/>
</dbReference>
<dbReference type="EMBL" id="AMYB01000001">
    <property type="protein sequence ID" value="OAD08731.1"/>
    <property type="molecule type" value="Genomic_DNA"/>
</dbReference>
<dbReference type="OrthoDB" id="9876299at2759"/>
<dbReference type="PRINTS" id="PR00081">
    <property type="entry name" value="GDHRDH"/>
</dbReference>
<dbReference type="AlphaFoldDB" id="A0A168Q5P3"/>
<dbReference type="PROSITE" id="PS51257">
    <property type="entry name" value="PROKAR_LIPOPROTEIN"/>
    <property type="match status" value="1"/>
</dbReference>
<dbReference type="GO" id="GO:0005737">
    <property type="term" value="C:cytoplasm"/>
    <property type="evidence" value="ECO:0007669"/>
    <property type="project" value="TreeGrafter"/>
</dbReference>
<comment type="caution">
    <text evidence="3">The sequence shown here is derived from an EMBL/GenBank/DDBJ whole genome shotgun (WGS) entry which is preliminary data.</text>
</comment>
<dbReference type="GO" id="GO:0016491">
    <property type="term" value="F:oxidoreductase activity"/>
    <property type="evidence" value="ECO:0007669"/>
    <property type="project" value="TreeGrafter"/>
</dbReference>
<gene>
    <name evidence="3" type="ORF">MUCCIDRAFT_105700</name>
</gene>
<reference evidence="3 4" key="1">
    <citation type="submission" date="2015-06" db="EMBL/GenBank/DDBJ databases">
        <title>Expansion of signal transduction pathways in fungi by whole-genome duplication.</title>
        <authorList>
            <consortium name="DOE Joint Genome Institute"/>
            <person name="Corrochano L.M."/>
            <person name="Kuo A."/>
            <person name="Marcet-Houben M."/>
            <person name="Polaino S."/>
            <person name="Salamov A."/>
            <person name="Villalobos J.M."/>
            <person name="Alvarez M.I."/>
            <person name="Avalos J."/>
            <person name="Benito E.P."/>
            <person name="Benoit I."/>
            <person name="Burger G."/>
            <person name="Camino L.P."/>
            <person name="Canovas D."/>
            <person name="Cerda-Olmedo E."/>
            <person name="Cheng J.-F."/>
            <person name="Dominguez A."/>
            <person name="Elias M."/>
            <person name="Eslava A.P."/>
            <person name="Glaser F."/>
            <person name="Grimwood J."/>
            <person name="Gutierrez G."/>
            <person name="Heitman J."/>
            <person name="Henrissat B."/>
            <person name="Iturriaga E.A."/>
            <person name="Lang B.F."/>
            <person name="Lavin J.L."/>
            <person name="Lee S."/>
            <person name="Li W."/>
            <person name="Lindquist E."/>
            <person name="Lopez-Garcia S."/>
            <person name="Luque E.M."/>
            <person name="Marcos A.T."/>
            <person name="Martin J."/>
            <person name="Mccluskey K."/>
            <person name="Medina H.R."/>
            <person name="Miralles-Duran A."/>
            <person name="Miyazaki A."/>
            <person name="Munoz-Torres E."/>
            <person name="Oguiza J.A."/>
            <person name="Ohm R."/>
            <person name="Olmedo M."/>
            <person name="Orejas M."/>
            <person name="Ortiz-Castellanos L."/>
            <person name="Pisabarro A.G."/>
            <person name="Rodriguez-Romero J."/>
            <person name="Ruiz-Herrera J."/>
            <person name="Ruiz-Vazquez R."/>
            <person name="Sanz C."/>
            <person name="Schackwitz W."/>
            <person name="Schmutz J."/>
            <person name="Shahriari M."/>
            <person name="Shelest E."/>
            <person name="Silva-Franco F."/>
            <person name="Soanes D."/>
            <person name="Syed K."/>
            <person name="Tagua V.G."/>
            <person name="Talbot N.J."/>
            <person name="Thon M."/>
            <person name="De Vries R.P."/>
            <person name="Wiebenga A."/>
            <person name="Yadav J.S."/>
            <person name="Braun E.L."/>
            <person name="Baker S."/>
            <person name="Garre V."/>
            <person name="Horwitz B."/>
            <person name="Torres-Martinez S."/>
            <person name="Idnurm A."/>
            <person name="Herrera-Estrella A."/>
            <person name="Gabaldon T."/>
            <person name="Grigoriev I.V."/>
        </authorList>
    </citation>
    <scope>NUCLEOTIDE SEQUENCE [LARGE SCALE GENOMIC DNA]</scope>
    <source>
        <strain evidence="3 4">CBS 277.49</strain>
    </source>
</reference>
<dbReference type="InterPro" id="IPR036291">
    <property type="entry name" value="NAD(P)-bd_dom_sf"/>
</dbReference>
<dbReference type="VEuPathDB" id="FungiDB:MUCCIDRAFT_105700"/>
<accession>A0A168Q5P3</accession>
<dbReference type="PANTHER" id="PTHR43544:SF36">
    <property type="entry name" value="CHAIN OXIDOREDUCTASE (CSGA), PUTATIVE (AFU_ORTHOLOGUE AFUA_4G00910)-RELATED"/>
    <property type="match status" value="1"/>
</dbReference>
<dbReference type="CDD" id="cd05325">
    <property type="entry name" value="carb_red_sniffer_like_SDR_c"/>
    <property type="match status" value="1"/>
</dbReference>
<organism evidence="3 4">
    <name type="scientific">Mucor lusitanicus CBS 277.49</name>
    <dbReference type="NCBI Taxonomy" id="747725"/>
    <lineage>
        <taxon>Eukaryota</taxon>
        <taxon>Fungi</taxon>
        <taxon>Fungi incertae sedis</taxon>
        <taxon>Mucoromycota</taxon>
        <taxon>Mucoromycotina</taxon>
        <taxon>Mucoromycetes</taxon>
        <taxon>Mucorales</taxon>
        <taxon>Mucorineae</taxon>
        <taxon>Mucoraceae</taxon>
        <taxon>Mucor</taxon>
    </lineage>
</organism>
<dbReference type="PRINTS" id="PR00080">
    <property type="entry name" value="SDRFAMILY"/>
</dbReference>
<evidence type="ECO:0000256" key="2">
    <source>
        <dbReference type="RuleBase" id="RU000363"/>
    </source>
</evidence>
<dbReference type="Proteomes" id="UP000077051">
    <property type="component" value="Unassembled WGS sequence"/>
</dbReference>
<dbReference type="InterPro" id="IPR051468">
    <property type="entry name" value="Fungal_SecMetab_SDRs"/>
</dbReference>
<evidence type="ECO:0000313" key="4">
    <source>
        <dbReference type="Proteomes" id="UP000077051"/>
    </source>
</evidence>
<protein>
    <submittedName>
        <fullName evidence="3">Uncharacterized protein</fullName>
    </submittedName>
</protein>
<evidence type="ECO:0000256" key="1">
    <source>
        <dbReference type="ARBA" id="ARBA00006484"/>
    </source>
</evidence>
<keyword evidence="4" id="KW-1185">Reference proteome</keyword>
<dbReference type="Pfam" id="PF00106">
    <property type="entry name" value="adh_short"/>
    <property type="match status" value="1"/>
</dbReference>
<sequence length="240" mass="25602">MVKIYIVTGASRGLGLEFVRQIVAAGNVVFACARNPDASTALMDLVDNKKVFAVKLDTVSQESIKAAAAEIDAKAPEGVDYLINNAGIGGTMGLDFEASTPEELTKVFNTNLVAVNEVTKAFVPIMRKRGPDQVKKILNMSSILGSISQVADTDGWGYGVAYCVSKAALNMLTKMTANKLGKENFVVFASHPGHVATDLGGENAPTTPEQSIRGQLANLEKFGKEENGSYYDFEGNAMAW</sequence>
<evidence type="ECO:0000313" key="3">
    <source>
        <dbReference type="EMBL" id="OAD08731.1"/>
    </source>
</evidence>